<protein>
    <recommendedName>
        <fullName evidence="11 12">Replicative DNA helicase</fullName>
        <ecNumber evidence="11 12">5.6.2.3</ecNumber>
    </recommendedName>
</protein>
<keyword evidence="5 12" id="KW-0378">Hydrolase</keyword>
<dbReference type="SUPFAM" id="SSF52540">
    <property type="entry name" value="P-loop containing nucleoside triphosphate hydrolases"/>
    <property type="match status" value="1"/>
</dbReference>
<comment type="catalytic activity">
    <reaction evidence="10 12">
        <text>ATP + H2O = ADP + phosphate + H(+)</text>
        <dbReference type="Rhea" id="RHEA:13065"/>
        <dbReference type="ChEBI" id="CHEBI:15377"/>
        <dbReference type="ChEBI" id="CHEBI:15378"/>
        <dbReference type="ChEBI" id="CHEBI:30616"/>
        <dbReference type="ChEBI" id="CHEBI:43474"/>
        <dbReference type="ChEBI" id="CHEBI:456216"/>
        <dbReference type="EC" id="5.6.2.3"/>
    </reaction>
</comment>
<dbReference type="Pfam" id="PF00772">
    <property type="entry name" value="DnaB"/>
    <property type="match status" value="1"/>
</dbReference>
<evidence type="ECO:0000256" key="4">
    <source>
        <dbReference type="ARBA" id="ARBA00022741"/>
    </source>
</evidence>
<dbReference type="GO" id="GO:0003677">
    <property type="term" value="F:DNA binding"/>
    <property type="evidence" value="ECO:0007669"/>
    <property type="project" value="UniProtKB-UniRule"/>
</dbReference>
<proteinExistence type="inferred from homology"/>
<evidence type="ECO:0000256" key="11">
    <source>
        <dbReference type="NCBIfam" id="TIGR00665"/>
    </source>
</evidence>
<dbReference type="Proteomes" id="UP000008291">
    <property type="component" value="Chromosome"/>
</dbReference>
<evidence type="ECO:0000256" key="7">
    <source>
        <dbReference type="ARBA" id="ARBA00022840"/>
    </source>
</evidence>
<keyword evidence="9" id="KW-0413">Isomerase</keyword>
<dbReference type="GO" id="GO:0043139">
    <property type="term" value="F:5'-3' DNA helicase activity"/>
    <property type="evidence" value="ECO:0007669"/>
    <property type="project" value="UniProtKB-EC"/>
</dbReference>
<dbReference type="InterPro" id="IPR007694">
    <property type="entry name" value="DNA_helicase_DnaB-like_C"/>
</dbReference>
<dbReference type="Pfam" id="PF03796">
    <property type="entry name" value="DnaB_C"/>
    <property type="match status" value="1"/>
</dbReference>
<keyword evidence="4 12" id="KW-0547">Nucleotide-binding</keyword>
<dbReference type="eggNOG" id="COG0305">
    <property type="taxonomic scope" value="Bacteria"/>
</dbReference>
<evidence type="ECO:0000256" key="6">
    <source>
        <dbReference type="ARBA" id="ARBA00022806"/>
    </source>
</evidence>
<dbReference type="EMBL" id="CP000116">
    <property type="protein sequence ID" value="AAZ98021.1"/>
    <property type="molecule type" value="Genomic_DNA"/>
</dbReference>
<dbReference type="InterPro" id="IPR036185">
    <property type="entry name" value="DNA_heli_DnaB-like_N_sf"/>
</dbReference>
<feature type="domain" description="SF4 helicase" evidence="13">
    <location>
        <begin position="178"/>
        <end position="441"/>
    </location>
</feature>
<keyword evidence="6 12" id="KW-0347">Helicase</keyword>
<dbReference type="InterPro" id="IPR003593">
    <property type="entry name" value="AAA+_ATPase"/>
</dbReference>
<evidence type="ECO:0000256" key="5">
    <source>
        <dbReference type="ARBA" id="ARBA00022801"/>
    </source>
</evidence>
<evidence type="ECO:0000313" key="15">
    <source>
        <dbReference type="Proteomes" id="UP000008291"/>
    </source>
</evidence>
<keyword evidence="7 12" id="KW-0067">ATP-binding</keyword>
<dbReference type="InterPro" id="IPR016136">
    <property type="entry name" value="DNA_helicase_N/primase_C"/>
</dbReference>
<dbReference type="PROSITE" id="PS51199">
    <property type="entry name" value="SF4_HELICASE"/>
    <property type="match status" value="1"/>
</dbReference>
<dbReference type="InterPro" id="IPR019889">
    <property type="entry name" value="DNA_helicase_DnaB-like_phg"/>
</dbReference>
<dbReference type="NCBIfam" id="TIGR03600">
    <property type="entry name" value="phage_DnaB"/>
    <property type="match status" value="1"/>
</dbReference>
<dbReference type="GO" id="GO:0016887">
    <property type="term" value="F:ATP hydrolysis activity"/>
    <property type="evidence" value="ECO:0007669"/>
    <property type="project" value="RHEA"/>
</dbReference>
<gene>
    <name evidence="14" type="ordered locus">Tbd_2068</name>
</gene>
<dbReference type="SUPFAM" id="SSF48024">
    <property type="entry name" value="N-terminal domain of DnaB helicase"/>
    <property type="match status" value="1"/>
</dbReference>
<evidence type="ECO:0000256" key="10">
    <source>
        <dbReference type="ARBA" id="ARBA00048954"/>
    </source>
</evidence>
<evidence type="ECO:0000256" key="1">
    <source>
        <dbReference type="ARBA" id="ARBA00008428"/>
    </source>
</evidence>
<evidence type="ECO:0000259" key="13">
    <source>
        <dbReference type="PROSITE" id="PS51199"/>
    </source>
</evidence>
<dbReference type="AlphaFoldDB" id="Q3SH68"/>
<dbReference type="InterPro" id="IPR007693">
    <property type="entry name" value="DNA_helicase_DnaB-like_N"/>
</dbReference>
<dbReference type="SMART" id="SM00382">
    <property type="entry name" value="AAA"/>
    <property type="match status" value="1"/>
</dbReference>
<dbReference type="GO" id="GO:0005829">
    <property type="term" value="C:cytosol"/>
    <property type="evidence" value="ECO:0007669"/>
    <property type="project" value="TreeGrafter"/>
</dbReference>
<dbReference type="HOGENOM" id="CLU_005373_0_0_4"/>
<dbReference type="OrthoDB" id="9773982at2"/>
<dbReference type="GO" id="GO:1990077">
    <property type="term" value="C:primosome complex"/>
    <property type="evidence" value="ECO:0007669"/>
    <property type="project" value="UniProtKB-UniRule"/>
</dbReference>
<dbReference type="PANTHER" id="PTHR30153:SF2">
    <property type="entry name" value="REPLICATIVE DNA HELICASE"/>
    <property type="match status" value="1"/>
</dbReference>
<dbReference type="KEGG" id="tbd:Tbd_2068"/>
<dbReference type="GO" id="GO:0006269">
    <property type="term" value="P:DNA replication, synthesis of primer"/>
    <property type="evidence" value="ECO:0007669"/>
    <property type="project" value="UniProtKB-UniRule"/>
</dbReference>
<dbReference type="NCBIfam" id="TIGR00665">
    <property type="entry name" value="DnaB"/>
    <property type="match status" value="1"/>
</dbReference>
<keyword evidence="15" id="KW-1185">Reference proteome</keyword>
<dbReference type="STRING" id="292415.Tbd_2068"/>
<dbReference type="RefSeq" id="WP_011312580.1">
    <property type="nucleotide sequence ID" value="NC_007404.1"/>
</dbReference>
<reference evidence="14 15" key="1">
    <citation type="journal article" date="2006" name="J. Bacteriol.">
        <title>The genome sequence of the obligately chemolithoautotrophic, facultatively anaerobic bacterium Thiobacillus denitrificans.</title>
        <authorList>
            <person name="Beller H.R."/>
            <person name="Chain P.S."/>
            <person name="Letain T.E."/>
            <person name="Chakicherla A."/>
            <person name="Larimer F.W."/>
            <person name="Richardson P.M."/>
            <person name="Coleman M.A."/>
            <person name="Wood A.P."/>
            <person name="Kelly D.P."/>
        </authorList>
    </citation>
    <scope>NUCLEOTIDE SEQUENCE [LARGE SCALE GENOMIC DNA]</scope>
    <source>
        <strain evidence="14 15">ATCC 25259</strain>
    </source>
</reference>
<evidence type="ECO:0000256" key="2">
    <source>
        <dbReference type="ARBA" id="ARBA00022515"/>
    </source>
</evidence>
<evidence type="ECO:0000256" key="9">
    <source>
        <dbReference type="ARBA" id="ARBA00023235"/>
    </source>
</evidence>
<dbReference type="InterPro" id="IPR027417">
    <property type="entry name" value="P-loop_NTPase"/>
</dbReference>
<evidence type="ECO:0000256" key="8">
    <source>
        <dbReference type="ARBA" id="ARBA00023125"/>
    </source>
</evidence>
<keyword evidence="2 12" id="KW-0639">Primosome</keyword>
<evidence type="ECO:0000256" key="3">
    <source>
        <dbReference type="ARBA" id="ARBA00022705"/>
    </source>
</evidence>
<dbReference type="Gene3D" id="3.40.50.300">
    <property type="entry name" value="P-loop containing nucleotide triphosphate hydrolases"/>
    <property type="match status" value="1"/>
</dbReference>
<sequence length="466" mass="50609">MNAHDLNQPPHSVDAEQAVLGGLLLDNGAWDRIADLLTPADFYLADHRLMFETMRDMFERGEPVDVVTLAARIEARGEAQKVGLGYVATLSTQTPSAANIVRYAGIVTEKRARRDLLAAGHRIAGMASTDGGDAGDAIQEAQALVMALTEGRSAGSEPQAVDDLLPAVLRSIDERFHKAGEFSGVASGYGDLDRLTCGLQPGDLVIVAGRPSMGKTTLAVNIAENVAADGGVALVFSLEMGARQLVERSVCRFGGISTTAVRNGDMRQEDFERLLVAHKRLQGKRLVIDDTPSTSPARMRAKARKVKHRYGRLDLVVIDYLQLMAGDGNTRSEQLGGLTRALKLMARELGAPVVLLSQLNRGLEQRTDKRPVLSDLRESGAIEQDADVVLMVHRPDYYDADSPHTGLAEVLIRKQRMGPLGTVTLCFEGEFSRFHDVDHDALREAKAHAYTASNPRPTRRKGGFDD</sequence>
<keyword evidence="8 12" id="KW-0238">DNA-binding</keyword>
<dbReference type="GO" id="GO:0005524">
    <property type="term" value="F:ATP binding"/>
    <property type="evidence" value="ECO:0007669"/>
    <property type="project" value="UniProtKB-UniRule"/>
</dbReference>
<dbReference type="CDD" id="cd00984">
    <property type="entry name" value="DnaB_C"/>
    <property type="match status" value="1"/>
</dbReference>
<evidence type="ECO:0000256" key="12">
    <source>
        <dbReference type="RuleBase" id="RU362085"/>
    </source>
</evidence>
<comment type="similarity">
    <text evidence="1 12">Belongs to the helicase family. DnaB subfamily.</text>
</comment>
<dbReference type="PANTHER" id="PTHR30153">
    <property type="entry name" value="REPLICATIVE DNA HELICASE DNAB"/>
    <property type="match status" value="1"/>
</dbReference>
<dbReference type="EC" id="5.6.2.3" evidence="11 12"/>
<dbReference type="InterPro" id="IPR007692">
    <property type="entry name" value="DNA_helicase_DnaB"/>
</dbReference>
<comment type="function">
    <text evidence="12">The main replicative DNA helicase, it participates in initiation and elongation during chromosome replication. Travels ahead of the DNA replisome, separating dsDNA into templates for DNA synthesis. A processive ATP-dependent 5'-3' DNA helicase it has DNA-dependent ATPase activity.</text>
</comment>
<evidence type="ECO:0000313" key="14">
    <source>
        <dbReference type="EMBL" id="AAZ98021.1"/>
    </source>
</evidence>
<dbReference type="Gene3D" id="1.10.860.10">
    <property type="entry name" value="DNAb Helicase, Chain A"/>
    <property type="match status" value="1"/>
</dbReference>
<name>Q3SH68_THIDA</name>
<accession>Q3SH68</accession>
<keyword evidence="3 12" id="KW-0235">DNA replication</keyword>
<organism evidence="14 15">
    <name type="scientific">Thiobacillus denitrificans (strain ATCC 25259 / T1)</name>
    <dbReference type="NCBI Taxonomy" id="292415"/>
    <lineage>
        <taxon>Bacteria</taxon>
        <taxon>Pseudomonadati</taxon>
        <taxon>Pseudomonadota</taxon>
        <taxon>Betaproteobacteria</taxon>
        <taxon>Nitrosomonadales</taxon>
        <taxon>Thiobacillaceae</taxon>
        <taxon>Thiobacillus</taxon>
    </lineage>
</organism>